<feature type="domain" description="GP-PDE" evidence="1">
    <location>
        <begin position="253"/>
        <end position="489"/>
    </location>
</feature>
<accession>A0A420EXN2</accession>
<dbReference type="EMBL" id="RAQQ01000015">
    <property type="protein sequence ID" value="RKF25526.1"/>
    <property type="molecule type" value="Genomic_DNA"/>
</dbReference>
<evidence type="ECO:0000259" key="1">
    <source>
        <dbReference type="PROSITE" id="PS51704"/>
    </source>
</evidence>
<gene>
    <name evidence="2" type="ORF">D7I43_20940</name>
</gene>
<evidence type="ECO:0000313" key="2">
    <source>
        <dbReference type="EMBL" id="RKF25526.1"/>
    </source>
</evidence>
<dbReference type="GO" id="GO:0008081">
    <property type="term" value="F:phosphoric diester hydrolase activity"/>
    <property type="evidence" value="ECO:0007669"/>
    <property type="project" value="InterPro"/>
</dbReference>
<dbReference type="InterPro" id="IPR030395">
    <property type="entry name" value="GP_PDE_dom"/>
</dbReference>
<dbReference type="OrthoDB" id="9758957at2"/>
<organism evidence="2 3">
    <name type="scientific">Micromonospora globbae</name>
    <dbReference type="NCBI Taxonomy" id="1894969"/>
    <lineage>
        <taxon>Bacteria</taxon>
        <taxon>Bacillati</taxon>
        <taxon>Actinomycetota</taxon>
        <taxon>Actinomycetes</taxon>
        <taxon>Micromonosporales</taxon>
        <taxon>Micromonosporaceae</taxon>
        <taxon>Micromonospora</taxon>
    </lineage>
</organism>
<evidence type="ECO:0000313" key="3">
    <source>
        <dbReference type="Proteomes" id="UP000285744"/>
    </source>
</evidence>
<dbReference type="Proteomes" id="UP000285744">
    <property type="component" value="Unassembled WGS sequence"/>
</dbReference>
<dbReference type="Pfam" id="PF03009">
    <property type="entry name" value="GDPD"/>
    <property type="match status" value="1"/>
</dbReference>
<dbReference type="AlphaFoldDB" id="A0A420EXN2"/>
<reference evidence="2 3" key="1">
    <citation type="journal article" date="2018" name="Int. J. Syst. Evol. Microbiol.">
        <title>Micromonospora globbae sp. nov., an endophytic actinomycete isolated from roots of Globba winitii C. H. Wright.</title>
        <authorList>
            <person name="Kuncharoen N."/>
            <person name="Pittayakhajonwut P."/>
            <person name="Tanasupawat S."/>
        </authorList>
    </citation>
    <scope>NUCLEOTIDE SEQUENCE [LARGE SCALE GENOMIC DNA]</scope>
    <source>
        <strain evidence="2 3">WPS1-2</strain>
    </source>
</reference>
<dbReference type="PROSITE" id="PS51704">
    <property type="entry name" value="GP_PDE"/>
    <property type="match status" value="1"/>
</dbReference>
<dbReference type="PANTHER" id="PTHR46211:SF14">
    <property type="entry name" value="GLYCEROPHOSPHODIESTER PHOSPHODIESTERASE"/>
    <property type="match status" value="1"/>
</dbReference>
<dbReference type="PANTHER" id="PTHR46211">
    <property type="entry name" value="GLYCEROPHOSPHORYL DIESTER PHOSPHODIESTERASE"/>
    <property type="match status" value="1"/>
</dbReference>
<proteinExistence type="predicted"/>
<sequence length="643" mass="67384">MTVHSASSPGGRATKILAAPRLAATRTRVAAVAAALAVTGAAAAVAVATSSPATAKPGDVVVSENFSSGSLPAGWNAVDGTWKVENGRLYGTSASASANNKITFGRYLNDFRFEATMRFESVQAATRWASLGIDVPADGATPWWIATMRSGSTASNGLEFAQRTTGNAWVVTNTASAPYAAGTGRDVRVAVEVHGNQARWIFDGREMMRTSSLQRSANGVQALFVNGGTVSYDDVVVTELPPNGFLRPEGSPLTVIAHRGASAAAPENTLVAQEIARKGGADWIENDVQPSKDGIPFVLHDGTVDRTTDGTGNIRDLTAAQIKALDAGSWFAPQYAGERVPTLAEQLADLRTRGGNLLLEIKGRHTKDEVAKIVQVVRDQQMTGRVFVQSFEVDALRYTYELAPELPLGLLRSSLDADPVAIARELHLTAYNPDGNALLAKPEIVAPLHAAGVAVMAWTMDSASLWQRLERIGVDGVITNRPSELVGWNSAFQQRPSAEPTVAITSPADEARLDRAQSPVVAVAATNAETVTVTVDGVKTEVGRALDLRTLAAGEHTIRAEVTGPEGTATATSTFTVTPSQAGLGYVILTSGAKQSALTAMTALLSQGQYAALATYATVQAGKQVPPDVAGVIVADARALAQK</sequence>
<protein>
    <submittedName>
        <fullName evidence="2">Glycerophosphodiester phosphodiesterase</fullName>
    </submittedName>
</protein>
<dbReference type="SUPFAM" id="SSF51695">
    <property type="entry name" value="PLC-like phosphodiesterases"/>
    <property type="match status" value="1"/>
</dbReference>
<dbReference type="InterPro" id="IPR017946">
    <property type="entry name" value="PLC-like_Pdiesterase_TIM-brl"/>
</dbReference>
<dbReference type="RefSeq" id="WP_120330234.1">
    <property type="nucleotide sequence ID" value="NZ_RAQQ01000015.1"/>
</dbReference>
<comment type="caution">
    <text evidence="2">The sequence shown here is derived from an EMBL/GenBank/DDBJ whole genome shotgun (WGS) entry which is preliminary data.</text>
</comment>
<dbReference type="GO" id="GO:0006629">
    <property type="term" value="P:lipid metabolic process"/>
    <property type="evidence" value="ECO:0007669"/>
    <property type="project" value="InterPro"/>
</dbReference>
<name>A0A420EXN2_9ACTN</name>
<dbReference type="Gene3D" id="3.20.20.190">
    <property type="entry name" value="Phosphatidylinositol (PI) phosphodiesterase"/>
    <property type="match status" value="1"/>
</dbReference>
<dbReference type="Gene3D" id="2.60.120.560">
    <property type="entry name" value="Exo-inulinase, domain 1"/>
    <property type="match status" value="1"/>
</dbReference>